<evidence type="ECO:0000256" key="1">
    <source>
        <dbReference type="SAM" id="MobiDB-lite"/>
    </source>
</evidence>
<feature type="transmembrane region" description="Helical" evidence="2">
    <location>
        <begin position="76"/>
        <end position="96"/>
    </location>
</feature>
<evidence type="ECO:0000313" key="3">
    <source>
        <dbReference type="EMBL" id="CAK0865724.1"/>
    </source>
</evidence>
<comment type="caution">
    <text evidence="3">The sequence shown here is derived from an EMBL/GenBank/DDBJ whole genome shotgun (WGS) entry which is preliminary data.</text>
</comment>
<reference evidence="3" key="1">
    <citation type="submission" date="2023-10" db="EMBL/GenBank/DDBJ databases">
        <authorList>
            <person name="Chen Y."/>
            <person name="Shah S."/>
            <person name="Dougan E. K."/>
            <person name="Thang M."/>
            <person name="Chan C."/>
        </authorList>
    </citation>
    <scope>NUCLEOTIDE SEQUENCE [LARGE SCALE GENOMIC DNA]</scope>
</reference>
<evidence type="ECO:0000313" key="4">
    <source>
        <dbReference type="Proteomes" id="UP001189429"/>
    </source>
</evidence>
<accession>A0ABN9V1P8</accession>
<feature type="region of interest" description="Disordered" evidence="1">
    <location>
        <begin position="1"/>
        <end position="21"/>
    </location>
</feature>
<name>A0ABN9V1P8_9DINO</name>
<keyword evidence="2" id="KW-1133">Transmembrane helix</keyword>
<feature type="transmembrane region" description="Helical" evidence="2">
    <location>
        <begin position="52"/>
        <end position="69"/>
    </location>
</feature>
<feature type="transmembrane region" description="Helical" evidence="2">
    <location>
        <begin position="26"/>
        <end position="46"/>
    </location>
</feature>
<dbReference type="EMBL" id="CAUYUJ010016479">
    <property type="protein sequence ID" value="CAK0865724.1"/>
    <property type="molecule type" value="Genomic_DNA"/>
</dbReference>
<proteinExistence type="predicted"/>
<keyword evidence="4" id="KW-1185">Reference proteome</keyword>
<feature type="compositionally biased region" description="Basic and acidic residues" evidence="1">
    <location>
        <begin position="1"/>
        <end position="13"/>
    </location>
</feature>
<dbReference type="Proteomes" id="UP001189429">
    <property type="component" value="Unassembled WGS sequence"/>
</dbReference>
<evidence type="ECO:0000256" key="2">
    <source>
        <dbReference type="SAM" id="Phobius"/>
    </source>
</evidence>
<feature type="transmembrane region" description="Helical" evidence="2">
    <location>
        <begin position="108"/>
        <end position="130"/>
    </location>
</feature>
<organism evidence="3 4">
    <name type="scientific">Prorocentrum cordatum</name>
    <dbReference type="NCBI Taxonomy" id="2364126"/>
    <lineage>
        <taxon>Eukaryota</taxon>
        <taxon>Sar</taxon>
        <taxon>Alveolata</taxon>
        <taxon>Dinophyceae</taxon>
        <taxon>Prorocentrales</taxon>
        <taxon>Prorocentraceae</taxon>
        <taxon>Prorocentrum</taxon>
    </lineage>
</organism>
<gene>
    <name evidence="3" type="ORF">PCOR1329_LOCUS53169</name>
</gene>
<protein>
    <submittedName>
        <fullName evidence="3">Uncharacterized protein</fullName>
    </submittedName>
</protein>
<keyword evidence="2" id="KW-0472">Membrane</keyword>
<keyword evidence="2" id="KW-0812">Transmembrane</keyword>
<sequence>MRKTGEAHAEPLHGARHRLGGPQNSSLRAFAGKALTIVLASFAFTMTTLPKISRFPALVAFFWRVLIITTPRMTNLPLFFASVAAMLARVLQAVPITPLFTSQASASAAVRALLVMTVDFIIGAISAVWVGKQQRCRCLLVCGCGPVLEPKSPGAAWGPKTGHHLRMLWHDEDMLAQPPSLWWGAGA</sequence>